<dbReference type="Proteomes" id="UP001196413">
    <property type="component" value="Unassembled WGS sequence"/>
</dbReference>
<accession>A0AAD5WLQ6</accession>
<sequence length="78" mass="9027">MGGTQVQLPLSLHTIYIYMNHIYEKEDGCEIFLNDSDFETVRKRRLCPNLRGLCDFNHVTPSSHPLTRSSQDWNCNGI</sequence>
<comment type="caution">
    <text evidence="1">The sequence shown here is derived from an EMBL/GenBank/DDBJ whole genome shotgun (WGS) entry which is preliminary data.</text>
</comment>
<evidence type="ECO:0000313" key="2">
    <source>
        <dbReference type="Proteomes" id="UP001196413"/>
    </source>
</evidence>
<protein>
    <submittedName>
        <fullName evidence="1">Uncharacterized protein</fullName>
    </submittedName>
</protein>
<keyword evidence="2" id="KW-1185">Reference proteome</keyword>
<proteinExistence type="predicted"/>
<reference evidence="1" key="1">
    <citation type="submission" date="2021-06" db="EMBL/GenBank/DDBJ databases">
        <title>Parelaphostrongylus tenuis whole genome reference sequence.</title>
        <authorList>
            <person name="Garwood T.J."/>
            <person name="Larsen P.A."/>
            <person name="Fountain-Jones N.M."/>
            <person name="Garbe J.R."/>
            <person name="Macchietto M.G."/>
            <person name="Kania S.A."/>
            <person name="Gerhold R.W."/>
            <person name="Richards J.E."/>
            <person name="Wolf T.M."/>
        </authorList>
    </citation>
    <scope>NUCLEOTIDE SEQUENCE</scope>
    <source>
        <strain evidence="1">MNPRO001-30</strain>
        <tissue evidence="1">Meninges</tissue>
    </source>
</reference>
<evidence type="ECO:0000313" key="1">
    <source>
        <dbReference type="EMBL" id="KAJ1375112.1"/>
    </source>
</evidence>
<gene>
    <name evidence="1" type="ORF">KIN20_038367</name>
</gene>
<dbReference type="EMBL" id="JAHQIW010007507">
    <property type="protein sequence ID" value="KAJ1375112.1"/>
    <property type="molecule type" value="Genomic_DNA"/>
</dbReference>
<organism evidence="1 2">
    <name type="scientific">Parelaphostrongylus tenuis</name>
    <name type="common">Meningeal worm</name>
    <dbReference type="NCBI Taxonomy" id="148309"/>
    <lineage>
        <taxon>Eukaryota</taxon>
        <taxon>Metazoa</taxon>
        <taxon>Ecdysozoa</taxon>
        <taxon>Nematoda</taxon>
        <taxon>Chromadorea</taxon>
        <taxon>Rhabditida</taxon>
        <taxon>Rhabditina</taxon>
        <taxon>Rhabditomorpha</taxon>
        <taxon>Strongyloidea</taxon>
        <taxon>Metastrongylidae</taxon>
        <taxon>Parelaphostrongylus</taxon>
    </lineage>
</organism>
<name>A0AAD5WLQ6_PARTN</name>
<dbReference type="AlphaFoldDB" id="A0AAD5WLQ6"/>